<feature type="domain" description="EF-hand" evidence="5">
    <location>
        <begin position="321"/>
        <end position="356"/>
    </location>
</feature>
<reference evidence="6 7" key="1">
    <citation type="journal article" date="2024" name="Nat. Commun.">
        <title>Phylogenomics reveals the evolutionary origins of lichenization in chlorophyte algae.</title>
        <authorList>
            <person name="Puginier C."/>
            <person name="Libourel C."/>
            <person name="Otte J."/>
            <person name="Skaloud P."/>
            <person name="Haon M."/>
            <person name="Grisel S."/>
            <person name="Petersen M."/>
            <person name="Berrin J.G."/>
            <person name="Delaux P.M."/>
            <person name="Dal Grande F."/>
            <person name="Keller J."/>
        </authorList>
    </citation>
    <scope>NUCLEOTIDE SEQUENCE [LARGE SCALE GENOMIC DNA]</scope>
    <source>
        <strain evidence="6 7">SAG 2523</strain>
    </source>
</reference>
<dbReference type="InterPro" id="IPR002048">
    <property type="entry name" value="EF_hand_dom"/>
</dbReference>
<proteinExistence type="predicted"/>
<evidence type="ECO:0000256" key="1">
    <source>
        <dbReference type="ARBA" id="ARBA00022723"/>
    </source>
</evidence>
<comment type="caution">
    <text evidence="6">The sequence shown here is derived from an EMBL/GenBank/DDBJ whole genome shotgun (WGS) entry which is preliminary data.</text>
</comment>
<name>A0AAW1T2F8_9CHLO</name>
<evidence type="ECO:0000313" key="6">
    <source>
        <dbReference type="EMBL" id="KAK9863505.1"/>
    </source>
</evidence>
<gene>
    <name evidence="6" type="ORF">WJX84_003555</name>
</gene>
<feature type="non-terminal residue" evidence="6">
    <location>
        <position position="368"/>
    </location>
</feature>
<dbReference type="Proteomes" id="UP001485043">
    <property type="component" value="Unassembled WGS sequence"/>
</dbReference>
<feature type="compositionally biased region" description="Basic and acidic residues" evidence="4">
    <location>
        <begin position="1"/>
        <end position="18"/>
    </location>
</feature>
<evidence type="ECO:0000313" key="7">
    <source>
        <dbReference type="Proteomes" id="UP001485043"/>
    </source>
</evidence>
<dbReference type="PROSITE" id="PS00018">
    <property type="entry name" value="EF_HAND_1"/>
    <property type="match status" value="4"/>
</dbReference>
<keyword evidence="1" id="KW-0479">Metal-binding</keyword>
<dbReference type="EMBL" id="JALJOV010000463">
    <property type="protein sequence ID" value="KAK9863505.1"/>
    <property type="molecule type" value="Genomic_DNA"/>
</dbReference>
<dbReference type="GO" id="GO:0005509">
    <property type="term" value="F:calcium ion binding"/>
    <property type="evidence" value="ECO:0007669"/>
    <property type="project" value="InterPro"/>
</dbReference>
<feature type="region of interest" description="Disordered" evidence="4">
    <location>
        <begin position="1"/>
        <end position="25"/>
    </location>
</feature>
<feature type="domain" description="EF-hand" evidence="5">
    <location>
        <begin position="73"/>
        <end position="108"/>
    </location>
</feature>
<organism evidence="6 7">
    <name type="scientific">Apatococcus fuscideae</name>
    <dbReference type="NCBI Taxonomy" id="2026836"/>
    <lineage>
        <taxon>Eukaryota</taxon>
        <taxon>Viridiplantae</taxon>
        <taxon>Chlorophyta</taxon>
        <taxon>core chlorophytes</taxon>
        <taxon>Trebouxiophyceae</taxon>
        <taxon>Chlorellales</taxon>
        <taxon>Chlorellaceae</taxon>
        <taxon>Apatococcus</taxon>
    </lineage>
</organism>
<dbReference type="PROSITE" id="PS50222">
    <property type="entry name" value="EF_HAND_2"/>
    <property type="match status" value="3"/>
</dbReference>
<sequence length="368" mass="40831">MPSDRQCEDPEWQHEKKNTVLRSTSAAQEKKTAISELVTCARTSLDSQARQLEYLSAKVRDKLDLLNSLQSKTPAEQIKVLFQEWDTNRDGFVDFQELALGLSRLGPQELIGAAADSAVKCLTEFDADQNQKLSLDEMDTFVKNVAEQSHSELADVTQLLILTALQSQPQDKVNQTILSVVRNEAVKRVKKAQEYTRALKDPRMSELFRTFDRNSDGQISFAELAFAIKKLDTSSSLAEARSLGVDCLLLVDADSQRHLGEPEFAKFIQRLCILCGKKFTELADKLLALAHANLGPSADDDSAMMELQESVTGRPDAAQTLADRKVHHLFDLWDKDGDGKISLVELALGLRKFHPSASINEAASKAAE</sequence>
<dbReference type="Pfam" id="PF13405">
    <property type="entry name" value="EF-hand_6"/>
    <property type="match status" value="1"/>
</dbReference>
<evidence type="ECO:0000259" key="5">
    <source>
        <dbReference type="PROSITE" id="PS50222"/>
    </source>
</evidence>
<dbReference type="PANTHER" id="PTHR10891">
    <property type="entry name" value="EF-HAND CALCIUM-BINDING DOMAIN CONTAINING PROTEIN"/>
    <property type="match status" value="1"/>
</dbReference>
<dbReference type="SUPFAM" id="SSF47473">
    <property type="entry name" value="EF-hand"/>
    <property type="match status" value="1"/>
</dbReference>
<keyword evidence="3" id="KW-0106">Calcium</keyword>
<dbReference type="InterPro" id="IPR011992">
    <property type="entry name" value="EF-hand-dom_pair"/>
</dbReference>
<feature type="domain" description="EF-hand" evidence="5">
    <location>
        <begin position="199"/>
        <end position="234"/>
    </location>
</feature>
<keyword evidence="2" id="KW-0677">Repeat</keyword>
<evidence type="ECO:0000256" key="2">
    <source>
        <dbReference type="ARBA" id="ARBA00022737"/>
    </source>
</evidence>
<dbReference type="Gene3D" id="1.10.238.10">
    <property type="entry name" value="EF-hand"/>
    <property type="match status" value="3"/>
</dbReference>
<evidence type="ECO:0000256" key="3">
    <source>
        <dbReference type="ARBA" id="ARBA00022837"/>
    </source>
</evidence>
<dbReference type="InterPro" id="IPR039647">
    <property type="entry name" value="EF_hand_pair_protein_CML-like"/>
</dbReference>
<protein>
    <recommendedName>
        <fullName evidence="5">EF-hand domain-containing protein</fullName>
    </recommendedName>
</protein>
<evidence type="ECO:0000256" key="4">
    <source>
        <dbReference type="SAM" id="MobiDB-lite"/>
    </source>
</evidence>
<accession>A0AAW1T2F8</accession>
<keyword evidence="7" id="KW-1185">Reference proteome</keyword>
<dbReference type="Pfam" id="PF13202">
    <property type="entry name" value="EF-hand_5"/>
    <property type="match status" value="2"/>
</dbReference>
<dbReference type="AlphaFoldDB" id="A0AAW1T2F8"/>
<dbReference type="SMART" id="SM00054">
    <property type="entry name" value="EFh"/>
    <property type="match status" value="4"/>
</dbReference>
<dbReference type="InterPro" id="IPR018247">
    <property type="entry name" value="EF_Hand_1_Ca_BS"/>
</dbReference>